<dbReference type="EMBL" id="JAPZBO010000003">
    <property type="protein sequence ID" value="KAJ5320879.1"/>
    <property type="molecule type" value="Genomic_DNA"/>
</dbReference>
<evidence type="ECO:0000259" key="1">
    <source>
        <dbReference type="Pfam" id="PF13302"/>
    </source>
</evidence>
<comment type="caution">
    <text evidence="2">The sequence shown here is derived from an EMBL/GenBank/DDBJ whole genome shotgun (WGS) entry which is preliminary data.</text>
</comment>
<dbReference type="Proteomes" id="UP001147746">
    <property type="component" value="Unassembled WGS sequence"/>
</dbReference>
<keyword evidence="3" id="KW-1185">Reference proteome</keyword>
<name>A0A9W9Q1A3_9EURO</name>
<accession>A0A9W9Q1A3</accession>
<dbReference type="AlphaFoldDB" id="A0A9W9Q1A3"/>
<dbReference type="GO" id="GO:0016747">
    <property type="term" value="F:acyltransferase activity, transferring groups other than amino-acyl groups"/>
    <property type="evidence" value="ECO:0007669"/>
    <property type="project" value="InterPro"/>
</dbReference>
<organism evidence="2 3">
    <name type="scientific">Penicillium atrosanguineum</name>
    <dbReference type="NCBI Taxonomy" id="1132637"/>
    <lineage>
        <taxon>Eukaryota</taxon>
        <taxon>Fungi</taxon>
        <taxon>Dikarya</taxon>
        <taxon>Ascomycota</taxon>
        <taxon>Pezizomycotina</taxon>
        <taxon>Eurotiomycetes</taxon>
        <taxon>Eurotiomycetidae</taxon>
        <taxon>Eurotiales</taxon>
        <taxon>Aspergillaceae</taxon>
        <taxon>Penicillium</taxon>
    </lineage>
</organism>
<proteinExistence type="predicted"/>
<dbReference type="Pfam" id="PF13302">
    <property type="entry name" value="Acetyltransf_3"/>
    <property type="match status" value="1"/>
</dbReference>
<reference evidence="2" key="1">
    <citation type="submission" date="2022-12" db="EMBL/GenBank/DDBJ databases">
        <authorList>
            <person name="Petersen C."/>
        </authorList>
    </citation>
    <scope>NUCLEOTIDE SEQUENCE</scope>
    <source>
        <strain evidence="2">IBT 21472</strain>
    </source>
</reference>
<evidence type="ECO:0000313" key="2">
    <source>
        <dbReference type="EMBL" id="KAJ5320879.1"/>
    </source>
</evidence>
<feature type="domain" description="N-acetyltransferase" evidence="1">
    <location>
        <begin position="43"/>
        <end position="169"/>
    </location>
</feature>
<evidence type="ECO:0000313" key="3">
    <source>
        <dbReference type="Proteomes" id="UP001147746"/>
    </source>
</evidence>
<dbReference type="Gene3D" id="3.40.630.30">
    <property type="match status" value="1"/>
</dbReference>
<sequence>MQVPTTPSYKLFSHPGDRSFKLQSTSKDITLRVPTIIETSILLDILENKENSKFDKSISDANTQELESIAHRWTTISHPLTHLNFLIWNGDTPIGIGGLGWIGPCDKTQPEGPRAGAAGVVLQPFARGKGFAYEALKMVFEYGLCGLGLAEVRIGSYSENIPMRMVMEKKFGLVTETIEGVVDEFGNDLLWVVRMDDLESF</sequence>
<dbReference type="SUPFAM" id="SSF55729">
    <property type="entry name" value="Acyl-CoA N-acyltransferases (Nat)"/>
    <property type="match status" value="1"/>
</dbReference>
<dbReference type="InterPro" id="IPR000182">
    <property type="entry name" value="GNAT_dom"/>
</dbReference>
<reference evidence="2" key="2">
    <citation type="journal article" date="2023" name="IMA Fungus">
        <title>Comparative genomic study of the Penicillium genus elucidates a diverse pangenome and 15 lateral gene transfer events.</title>
        <authorList>
            <person name="Petersen C."/>
            <person name="Sorensen T."/>
            <person name="Nielsen M.R."/>
            <person name="Sondergaard T.E."/>
            <person name="Sorensen J.L."/>
            <person name="Fitzpatrick D.A."/>
            <person name="Frisvad J.C."/>
            <person name="Nielsen K.L."/>
        </authorList>
    </citation>
    <scope>NUCLEOTIDE SEQUENCE</scope>
    <source>
        <strain evidence="2">IBT 21472</strain>
    </source>
</reference>
<protein>
    <submittedName>
        <fullName evidence="2">Acyl-CoA N-acyltransferase</fullName>
    </submittedName>
</protein>
<gene>
    <name evidence="2" type="ORF">N7476_003881</name>
</gene>
<dbReference type="InterPro" id="IPR016181">
    <property type="entry name" value="Acyl_CoA_acyltransferase"/>
</dbReference>